<organism evidence="2 3">
    <name type="scientific">Paraburkholderia phenazinium</name>
    <dbReference type="NCBI Taxonomy" id="60549"/>
    <lineage>
        <taxon>Bacteria</taxon>
        <taxon>Pseudomonadati</taxon>
        <taxon>Pseudomonadota</taxon>
        <taxon>Betaproteobacteria</taxon>
        <taxon>Burkholderiales</taxon>
        <taxon>Burkholderiaceae</taxon>
        <taxon>Paraburkholderia</taxon>
    </lineage>
</organism>
<dbReference type="EMBL" id="FSRM01000001">
    <property type="protein sequence ID" value="SIN81772.1"/>
    <property type="molecule type" value="Genomic_DNA"/>
</dbReference>
<sequence length="375" mass="41136">MMTPSFWSGRRVFVTGHTGFKGSWLCLWLQRLGAQVTGFSLDAPTQPSLFEEAEVAREIQHIVGDVRDAAALRNAIQHARPEVVFHLAAQSLVRQSYADPVETYSTNVMGTVHVLDAARHVESVRAVVNVTTDKCYENLETRRAYIESDTLGGRDPYSNSKACSELVTAAFRQSFFAHGHGHSDGTATRAGIASARAGNVIGGGDWAVDRLVPDLLRAFDRGEPAIVRRPHAVRPWQHVLEPLAGYLALAERLHAQPEHYSGAWNFGPRPDDMRAVDEIAEALTSALGEGASFVVQQEADAPHEAGLLLLDASKARGELGWESLLKLEEALVWIAQWHRARQRGESVRHITLEQIGQYEARIGRMTAHGATFAAG</sequence>
<dbReference type="InterPro" id="IPR013445">
    <property type="entry name" value="CDP_4_6_deHydtase"/>
</dbReference>
<dbReference type="Pfam" id="PF16363">
    <property type="entry name" value="GDP_Man_Dehyd"/>
    <property type="match status" value="1"/>
</dbReference>
<dbReference type="Gene3D" id="3.90.25.10">
    <property type="entry name" value="UDP-galactose 4-epimerase, domain 1"/>
    <property type="match status" value="1"/>
</dbReference>
<dbReference type="SUPFAM" id="SSF51735">
    <property type="entry name" value="NAD(P)-binding Rossmann-fold domains"/>
    <property type="match status" value="1"/>
</dbReference>
<dbReference type="NCBIfam" id="TIGR02622">
    <property type="entry name" value="CDP_4_6_dhtase"/>
    <property type="match status" value="1"/>
</dbReference>
<evidence type="ECO:0000259" key="1">
    <source>
        <dbReference type="Pfam" id="PF16363"/>
    </source>
</evidence>
<dbReference type="PANTHER" id="PTHR43000">
    <property type="entry name" value="DTDP-D-GLUCOSE 4,6-DEHYDRATASE-RELATED"/>
    <property type="match status" value="1"/>
</dbReference>
<dbReference type="Proteomes" id="UP000184693">
    <property type="component" value="Unassembled WGS sequence"/>
</dbReference>
<evidence type="ECO:0000313" key="2">
    <source>
        <dbReference type="EMBL" id="SIN81772.1"/>
    </source>
</evidence>
<dbReference type="InterPro" id="IPR016040">
    <property type="entry name" value="NAD(P)-bd_dom"/>
</dbReference>
<reference evidence="2 3" key="1">
    <citation type="submission" date="2016-11" db="EMBL/GenBank/DDBJ databases">
        <authorList>
            <person name="Jaros S."/>
            <person name="Januszkiewicz K."/>
            <person name="Wedrychowicz H."/>
        </authorList>
    </citation>
    <scope>NUCLEOTIDE SEQUENCE [LARGE SCALE GENOMIC DNA]</scope>
    <source>
        <strain evidence="2 3">GAS86</strain>
    </source>
</reference>
<dbReference type="InterPro" id="IPR036291">
    <property type="entry name" value="NAD(P)-bd_dom_sf"/>
</dbReference>
<name>A0A1N6EFG0_9BURK</name>
<gene>
    <name evidence="2" type="ORF">SAMN05444168_0572</name>
</gene>
<dbReference type="Gene3D" id="3.40.50.720">
    <property type="entry name" value="NAD(P)-binding Rossmann-like Domain"/>
    <property type="match status" value="1"/>
</dbReference>
<feature type="domain" description="NAD(P)-binding" evidence="1">
    <location>
        <begin position="13"/>
        <end position="330"/>
    </location>
</feature>
<accession>A0A1N6EFG0</accession>
<protein>
    <submittedName>
        <fullName evidence="2">CDP-glucose 4,6-dehydratase</fullName>
    </submittedName>
</protein>
<dbReference type="AlphaFoldDB" id="A0A1N6EFG0"/>
<evidence type="ECO:0000313" key="3">
    <source>
        <dbReference type="Proteomes" id="UP000184693"/>
    </source>
</evidence>
<proteinExistence type="predicted"/>
<dbReference type="CDD" id="cd05252">
    <property type="entry name" value="CDP_GD_SDR_e"/>
    <property type="match status" value="1"/>
</dbReference>